<keyword evidence="11" id="KW-0067">ATP-binding</keyword>
<keyword evidence="9" id="KW-0547">Nucleotide-binding</keyword>
<dbReference type="GO" id="GO:0005524">
    <property type="term" value="F:ATP binding"/>
    <property type="evidence" value="ECO:0007669"/>
    <property type="project" value="UniProtKB-KW"/>
</dbReference>
<keyword evidence="8" id="KW-0479">Metal-binding</keyword>
<dbReference type="OMA" id="EWQDQMC"/>
<dbReference type="UniPathway" id="UPA00109">
    <property type="reaction ID" value="UER00182"/>
</dbReference>
<evidence type="ECO:0000256" key="11">
    <source>
        <dbReference type="ARBA" id="ARBA00022840"/>
    </source>
</evidence>
<keyword evidence="5" id="KW-0963">Cytoplasm</keyword>
<dbReference type="FunFam" id="3.40.50.460:FF:000002">
    <property type="entry name" value="ATP-dependent 6-phosphofructokinase"/>
    <property type="match status" value="1"/>
</dbReference>
<sequence>MAKIKIKEFQLKGRRVSYKSGDIYRKIGLKVQTQKNRLLIRSTRKARIVAIDKYVHVHIYDAEIAKTLMEEGFTCLNDACTRVLNENECSTKPSQSTEITTLDSVKNLLECNNNKRVKVEDKSNSTSNFLTNSMVGDGASNTQTTKNTNNVFPLEMIDELGSKILATYVPQSGIRKIAVLTSGGDAPGMNGAIKAIVRTGIKWGTNVFGIYNGYDGLISDNIEELSWDSVGFKSTQGGTFLLSARSEKFLTKEGRKQAIYNLAKRKIEGLIVCGGDGSMKGSMQLYKEYKEHVKELIDECKLTEECVNYSLKIVAIPASIDNDISNADTTLGADSCLHRVIECIDSLSSTMASHKRSFIIEVMGRRCGWIALMSHFAVGSEYVFLPEVPHQHWEKDVVEAINSAKEKGKKGSFVVISEGATDSTGKKITADEVKNLIEKETATETRVLKLGHIQRGGKPSAIDRIKSTLLGCTAVENMLSDVRTTPMMATLYQGNYTLVPLEKVIRENEEIDRMQQEKNFKGVLEARGSTFDRVYALSEQLRTGAECVKNLGKIAILHEGQRVGGINFASHIIVRYAISLNQDVYVIHNGFEGLQMDLIEKAEPYSYVSGIYDGGSMIGSSEKPIDTSKTMTKLIEHEIKSLIVLGGVESLRIVNNLRLKMIETNNYCTNIIILPSAIENNIPNTDISLGVDTALNSIVHGCDALLLSSMILPKTVFVMEVDGGECGFLALYGGIAANSFDTFIPERKYKITHLSEIAQRLKFRFKKNNRQGVLLIRNRNTFMSASLDSFSKILTSDSEDMYNTKYCVFGDLIHGGTASPFDRIFATILAIKSVDILLNIDKEKILGDEKPQNFIIGLLGKKGESLTLFDVETCLSDFDKLISRELKPDWLKYANICRSIE</sequence>
<evidence type="ECO:0000256" key="12">
    <source>
        <dbReference type="ARBA" id="ARBA00022842"/>
    </source>
</evidence>
<dbReference type="HOGENOM" id="CLU_011053_2_0_1"/>
<name>J8ZXA9_EDHAE</name>
<comment type="pathway">
    <text evidence="3">Carbohydrate degradation; glycolysis; D-glyceraldehyde 3-phosphate and glycerone phosphate from D-glucose: step 3/4.</text>
</comment>
<evidence type="ECO:0000313" key="17">
    <source>
        <dbReference type="Proteomes" id="UP000003163"/>
    </source>
</evidence>
<comment type="caution">
    <text evidence="16">The sequence shown here is derived from an EMBL/GenBank/DDBJ whole genome shotgun (WGS) entry which is preliminary data.</text>
</comment>
<protein>
    <recommendedName>
        <fullName evidence="4">6-phosphofructokinase</fullName>
        <ecNumber evidence="4">2.7.1.11</ecNumber>
    </recommendedName>
</protein>
<dbReference type="STRING" id="1003232.J8ZXA9"/>
<dbReference type="PANTHER" id="PTHR13697">
    <property type="entry name" value="PHOSPHOFRUCTOKINASE"/>
    <property type="match status" value="1"/>
</dbReference>
<evidence type="ECO:0000313" key="16">
    <source>
        <dbReference type="EMBL" id="EJW04323.1"/>
    </source>
</evidence>
<feature type="domain" description="Phosphofructokinase" evidence="15">
    <location>
        <begin position="553"/>
        <end position="837"/>
    </location>
</feature>
<dbReference type="Pfam" id="PF00365">
    <property type="entry name" value="PFK"/>
    <property type="match status" value="2"/>
</dbReference>
<evidence type="ECO:0000256" key="5">
    <source>
        <dbReference type="ARBA" id="ARBA00022490"/>
    </source>
</evidence>
<dbReference type="GO" id="GO:0070095">
    <property type="term" value="F:fructose-6-phosphate binding"/>
    <property type="evidence" value="ECO:0007669"/>
    <property type="project" value="TreeGrafter"/>
</dbReference>
<keyword evidence="6" id="KW-0021">Allosteric enzyme</keyword>
<evidence type="ECO:0000256" key="7">
    <source>
        <dbReference type="ARBA" id="ARBA00022679"/>
    </source>
</evidence>
<dbReference type="SUPFAM" id="SSF53784">
    <property type="entry name" value="Phosphofructokinase"/>
    <property type="match status" value="2"/>
</dbReference>
<dbReference type="EMBL" id="AFBI03000020">
    <property type="protein sequence ID" value="EJW04323.1"/>
    <property type="molecule type" value="Genomic_DNA"/>
</dbReference>
<reference evidence="16 17" key="1">
    <citation type="submission" date="2011-08" db="EMBL/GenBank/DDBJ databases">
        <authorList>
            <person name="Liu Z.J."/>
            <person name="Shi F.L."/>
            <person name="Lu J.Q."/>
            <person name="Li M."/>
            <person name="Wang Z.L."/>
        </authorList>
    </citation>
    <scope>NUCLEOTIDE SEQUENCE [LARGE SCALE GENOMIC DNA]</scope>
    <source>
        <strain evidence="16 17">USNM 41457</strain>
    </source>
</reference>
<dbReference type="InterPro" id="IPR000023">
    <property type="entry name" value="Phosphofructokinase_dom"/>
</dbReference>
<dbReference type="InterPro" id="IPR035966">
    <property type="entry name" value="PKF_sf"/>
</dbReference>
<comment type="catalytic activity">
    <reaction evidence="14">
        <text>beta-D-fructose 6-phosphate + ATP = beta-D-fructose 1,6-bisphosphate + ADP + H(+)</text>
        <dbReference type="Rhea" id="RHEA:16109"/>
        <dbReference type="ChEBI" id="CHEBI:15378"/>
        <dbReference type="ChEBI" id="CHEBI:30616"/>
        <dbReference type="ChEBI" id="CHEBI:32966"/>
        <dbReference type="ChEBI" id="CHEBI:57634"/>
        <dbReference type="ChEBI" id="CHEBI:456216"/>
        <dbReference type="EC" id="2.7.1.11"/>
    </reaction>
</comment>
<evidence type="ECO:0000256" key="13">
    <source>
        <dbReference type="ARBA" id="ARBA00023152"/>
    </source>
</evidence>
<feature type="domain" description="Phosphofructokinase" evidence="15">
    <location>
        <begin position="176"/>
        <end position="476"/>
    </location>
</feature>
<dbReference type="AlphaFoldDB" id="J8ZXA9"/>
<keyword evidence="13" id="KW-0324">Glycolysis</keyword>
<dbReference type="PANTHER" id="PTHR13697:SF4">
    <property type="entry name" value="ATP-DEPENDENT 6-PHOSPHOFRUCTOKINASE"/>
    <property type="match status" value="1"/>
</dbReference>
<dbReference type="GO" id="GO:0006002">
    <property type="term" value="P:fructose 6-phosphate metabolic process"/>
    <property type="evidence" value="ECO:0007669"/>
    <property type="project" value="InterPro"/>
</dbReference>
<dbReference type="GO" id="GO:0042802">
    <property type="term" value="F:identical protein binding"/>
    <property type="evidence" value="ECO:0007669"/>
    <property type="project" value="TreeGrafter"/>
</dbReference>
<evidence type="ECO:0000256" key="10">
    <source>
        <dbReference type="ARBA" id="ARBA00022777"/>
    </source>
</evidence>
<dbReference type="FunCoup" id="J8ZXA9">
    <property type="interactions" value="77"/>
</dbReference>
<keyword evidence="7" id="KW-0808">Transferase</keyword>
<proteinExistence type="predicted"/>
<keyword evidence="17" id="KW-1185">Reference proteome</keyword>
<organism evidence="16 17">
    <name type="scientific">Edhazardia aedis (strain USNM 41457)</name>
    <name type="common">Microsporidian parasite</name>
    <dbReference type="NCBI Taxonomy" id="1003232"/>
    <lineage>
        <taxon>Eukaryota</taxon>
        <taxon>Fungi</taxon>
        <taxon>Fungi incertae sedis</taxon>
        <taxon>Microsporidia</taxon>
        <taxon>Edhazardia</taxon>
    </lineage>
</organism>
<dbReference type="PROSITE" id="PS00433">
    <property type="entry name" value="PHOSPHOFRUCTOKINASE"/>
    <property type="match status" value="1"/>
</dbReference>
<dbReference type="Gene3D" id="3.40.50.460">
    <property type="entry name" value="Phosphofructokinase domain"/>
    <property type="match status" value="2"/>
</dbReference>
<dbReference type="GO" id="GO:0003872">
    <property type="term" value="F:6-phosphofructokinase activity"/>
    <property type="evidence" value="ECO:0007669"/>
    <property type="project" value="UniProtKB-EC"/>
</dbReference>
<evidence type="ECO:0000256" key="2">
    <source>
        <dbReference type="ARBA" id="ARBA00004496"/>
    </source>
</evidence>
<evidence type="ECO:0000256" key="1">
    <source>
        <dbReference type="ARBA" id="ARBA00001946"/>
    </source>
</evidence>
<dbReference type="EC" id="2.7.1.11" evidence="4"/>
<comment type="cofactor">
    <cofactor evidence="1">
        <name>Mg(2+)</name>
        <dbReference type="ChEBI" id="CHEBI:18420"/>
    </cofactor>
</comment>
<keyword evidence="12" id="KW-0460">Magnesium</keyword>
<gene>
    <name evidence="16" type="ORF">EDEG_01420</name>
</gene>
<keyword evidence="10 16" id="KW-0418">Kinase</keyword>
<dbReference type="InterPro" id="IPR015912">
    <property type="entry name" value="Phosphofructokinase_CS"/>
</dbReference>
<dbReference type="GO" id="GO:0048029">
    <property type="term" value="F:monosaccharide binding"/>
    <property type="evidence" value="ECO:0007669"/>
    <property type="project" value="TreeGrafter"/>
</dbReference>
<dbReference type="GO" id="GO:0046872">
    <property type="term" value="F:metal ion binding"/>
    <property type="evidence" value="ECO:0007669"/>
    <property type="project" value="UniProtKB-KW"/>
</dbReference>
<dbReference type="InterPro" id="IPR022953">
    <property type="entry name" value="ATP_PFK"/>
</dbReference>
<accession>J8ZXA9</accession>
<dbReference type="Gene3D" id="3.40.50.450">
    <property type="match status" value="2"/>
</dbReference>
<evidence type="ECO:0000256" key="9">
    <source>
        <dbReference type="ARBA" id="ARBA00022741"/>
    </source>
</evidence>
<reference evidence="17" key="2">
    <citation type="submission" date="2015-07" db="EMBL/GenBank/DDBJ databases">
        <title>Contrasting host-pathogen interactions and genome evolution in two generalist and specialist microsporidian pathogens of mosquitoes.</title>
        <authorList>
            <consortium name="The Broad Institute Genomics Platform"/>
            <consortium name="The Broad Institute Genome Sequencing Center for Infectious Disease"/>
            <person name="Cuomo C.A."/>
            <person name="Sanscrainte N.D."/>
            <person name="Goldberg J.M."/>
            <person name="Heiman D."/>
            <person name="Young S."/>
            <person name="Zeng Q."/>
            <person name="Becnel J.J."/>
            <person name="Birren B.W."/>
        </authorList>
    </citation>
    <scope>NUCLEOTIDE SEQUENCE [LARGE SCALE GENOMIC DNA]</scope>
    <source>
        <strain evidence="17">USNM 41457</strain>
    </source>
</reference>
<evidence type="ECO:0000256" key="6">
    <source>
        <dbReference type="ARBA" id="ARBA00022533"/>
    </source>
</evidence>
<dbReference type="OrthoDB" id="537915at2759"/>
<dbReference type="VEuPathDB" id="MicrosporidiaDB:EDEG_01420"/>
<evidence type="ECO:0000256" key="3">
    <source>
        <dbReference type="ARBA" id="ARBA00004679"/>
    </source>
</evidence>
<dbReference type="GO" id="GO:0016208">
    <property type="term" value="F:AMP binding"/>
    <property type="evidence" value="ECO:0007669"/>
    <property type="project" value="TreeGrafter"/>
</dbReference>
<dbReference type="InParanoid" id="J8ZXA9"/>
<dbReference type="GO" id="GO:0030388">
    <property type="term" value="P:fructose 1,6-bisphosphate metabolic process"/>
    <property type="evidence" value="ECO:0007669"/>
    <property type="project" value="TreeGrafter"/>
</dbReference>
<dbReference type="PRINTS" id="PR00476">
    <property type="entry name" value="PHFRCTKINASE"/>
</dbReference>
<evidence type="ECO:0000256" key="4">
    <source>
        <dbReference type="ARBA" id="ARBA00012055"/>
    </source>
</evidence>
<dbReference type="GO" id="GO:0005945">
    <property type="term" value="C:6-phosphofructokinase complex"/>
    <property type="evidence" value="ECO:0007669"/>
    <property type="project" value="TreeGrafter"/>
</dbReference>
<evidence type="ECO:0000256" key="8">
    <source>
        <dbReference type="ARBA" id="ARBA00022723"/>
    </source>
</evidence>
<dbReference type="Proteomes" id="UP000003163">
    <property type="component" value="Unassembled WGS sequence"/>
</dbReference>
<evidence type="ECO:0000256" key="14">
    <source>
        <dbReference type="ARBA" id="ARBA00048070"/>
    </source>
</evidence>
<comment type="subcellular location">
    <subcellularLocation>
        <location evidence="2">Cytoplasm</location>
    </subcellularLocation>
</comment>
<dbReference type="GO" id="GO:0061621">
    <property type="term" value="P:canonical glycolysis"/>
    <property type="evidence" value="ECO:0007669"/>
    <property type="project" value="TreeGrafter"/>
</dbReference>
<evidence type="ECO:0000259" key="15">
    <source>
        <dbReference type="Pfam" id="PF00365"/>
    </source>
</evidence>